<dbReference type="SUPFAM" id="SSF50370">
    <property type="entry name" value="Ricin B-like lectins"/>
    <property type="match status" value="1"/>
</dbReference>
<accession>A0AA89Q1L0</accession>
<evidence type="ECO:0008006" key="3">
    <source>
        <dbReference type="Google" id="ProtNLM"/>
    </source>
</evidence>
<organism evidence="1 2">
    <name type="scientific">Streptomyces collinus</name>
    <dbReference type="NCBI Taxonomy" id="42684"/>
    <lineage>
        <taxon>Bacteria</taxon>
        <taxon>Bacillati</taxon>
        <taxon>Actinomycetota</taxon>
        <taxon>Actinomycetes</taxon>
        <taxon>Kitasatosporales</taxon>
        <taxon>Streptomycetaceae</taxon>
        <taxon>Streptomyces</taxon>
    </lineage>
</organism>
<dbReference type="EMBL" id="JACHLX010000001">
    <property type="protein sequence ID" value="MBB5812268.1"/>
    <property type="molecule type" value="Genomic_DNA"/>
</dbReference>
<protein>
    <recommendedName>
        <fullName evidence="3">Ricin B lectin domain-containing protein</fullName>
    </recommendedName>
</protein>
<sequence>MLTQACDGSDIQKWEQRDGRIWSDSLCLTIRGPYTTPGAAIQTWNTEEDTKPANEMYWSLSG</sequence>
<comment type="caution">
    <text evidence="1">The sequence shown here is derived from an EMBL/GenBank/DDBJ whole genome shotgun (WGS) entry which is preliminary data.</text>
</comment>
<keyword evidence="2" id="KW-1185">Reference proteome</keyword>
<evidence type="ECO:0000313" key="2">
    <source>
        <dbReference type="Proteomes" id="UP000579531"/>
    </source>
</evidence>
<dbReference type="GeneID" id="94684696"/>
<evidence type="ECO:0000313" key="1">
    <source>
        <dbReference type="EMBL" id="MBB5812268.1"/>
    </source>
</evidence>
<dbReference type="InterPro" id="IPR035992">
    <property type="entry name" value="Ricin_B-like_lectins"/>
</dbReference>
<dbReference type="PROSITE" id="PS50231">
    <property type="entry name" value="RICIN_B_LECTIN"/>
    <property type="match status" value="1"/>
</dbReference>
<dbReference type="AlphaFoldDB" id="A0AA89Q1L0"/>
<dbReference type="RefSeq" id="WP_374050166.1">
    <property type="nucleotide sequence ID" value="NZ_BAABFE010000010.1"/>
</dbReference>
<reference evidence="1 2" key="1">
    <citation type="submission" date="2020-08" db="EMBL/GenBank/DDBJ databases">
        <title>Sequencing the genomes of 1000 actinobacteria strains.</title>
        <authorList>
            <person name="Klenk H.-P."/>
        </authorList>
    </citation>
    <scope>NUCLEOTIDE SEQUENCE [LARGE SCALE GENOMIC DNA]</scope>
    <source>
        <strain evidence="1 2">DSM 40129</strain>
    </source>
</reference>
<name>A0AA89Q1L0_STRCU</name>
<proteinExistence type="predicted"/>
<dbReference type="Gene3D" id="2.80.10.50">
    <property type="match status" value="1"/>
</dbReference>
<dbReference type="Proteomes" id="UP000579531">
    <property type="component" value="Unassembled WGS sequence"/>
</dbReference>
<gene>
    <name evidence="1" type="ORF">HNR72_003296</name>
</gene>